<evidence type="ECO:0000313" key="2">
    <source>
        <dbReference type="EMBL" id="NGY66005.1"/>
    </source>
</evidence>
<accession>A0A7C9RY21</accession>
<gene>
    <name evidence="2" type="ORF">G7043_44680</name>
</gene>
<sequence>MARWVDLPDWRDGTAARLHRALEHAVWQTDRMTEIWQRVGMSPAQVVWHHQTPSALWQMLTRDASDAGKLEALIREVRDEVPAAAAELDLVLAAQAPSANWYLCADRHRSMLVGPGGKRAVLDRTHLRASLVQMLKEEYPILAIVGKAGSGKTYSRHLIKHVLCDDPAMRCDFIVIDIEHDWYDTVTAGEFITKLATKMGIDGITDVDPLVEHSRAARELVHQFVGRYRSLPRQERWVFIDGLDRTSVDPAVLIAVTQLAKEVEAGQLRDLRLIVTGHPCDFSPDVLDILLLESLDEITEHDLRQFFGHVADVAGQPLSGDELAALVDEVLAEATLTDLHALGRKAGKLAHASFGPAGGAA</sequence>
<dbReference type="Proteomes" id="UP000481360">
    <property type="component" value="Unassembled WGS sequence"/>
</dbReference>
<reference evidence="2 3" key="1">
    <citation type="submission" date="2020-03" db="EMBL/GenBank/DDBJ databases">
        <title>Isolation and identification of active actinomycetes.</title>
        <authorList>
            <person name="Sun X."/>
        </authorList>
    </citation>
    <scope>NUCLEOTIDE SEQUENCE [LARGE SCALE GENOMIC DNA]</scope>
    <source>
        <strain evidence="2 3">NEAU-D13</strain>
    </source>
</reference>
<dbReference type="EMBL" id="JAAMPJ010000019">
    <property type="protein sequence ID" value="NGY66005.1"/>
    <property type="molecule type" value="Genomic_DNA"/>
</dbReference>
<evidence type="ECO:0000259" key="1">
    <source>
        <dbReference type="Pfam" id="PF19955"/>
    </source>
</evidence>
<proteinExistence type="predicted"/>
<dbReference type="InterPro" id="IPR027417">
    <property type="entry name" value="P-loop_NTPase"/>
</dbReference>
<organism evidence="2 3">
    <name type="scientific">Lentzea alba</name>
    <dbReference type="NCBI Taxonomy" id="2714351"/>
    <lineage>
        <taxon>Bacteria</taxon>
        <taxon>Bacillati</taxon>
        <taxon>Actinomycetota</taxon>
        <taxon>Actinomycetes</taxon>
        <taxon>Pseudonocardiales</taxon>
        <taxon>Pseudonocardiaceae</taxon>
        <taxon>Lentzea</taxon>
    </lineage>
</organism>
<comment type="caution">
    <text evidence="2">The sequence shown here is derived from an EMBL/GenBank/DDBJ whole genome shotgun (WGS) entry which is preliminary data.</text>
</comment>
<evidence type="ECO:0000313" key="3">
    <source>
        <dbReference type="Proteomes" id="UP000481360"/>
    </source>
</evidence>
<protein>
    <recommendedName>
        <fullName evidence="1">Effector-associated domain-containing protein</fullName>
    </recommendedName>
</protein>
<dbReference type="Pfam" id="PF19955">
    <property type="entry name" value="EAD1"/>
    <property type="match status" value="1"/>
</dbReference>
<dbReference type="SUPFAM" id="SSF52540">
    <property type="entry name" value="P-loop containing nucleoside triphosphate hydrolases"/>
    <property type="match status" value="1"/>
</dbReference>
<name>A0A7C9RY21_9PSEU</name>
<dbReference type="AlphaFoldDB" id="A0A7C9RY21"/>
<keyword evidence="3" id="KW-1185">Reference proteome</keyword>
<dbReference type="RefSeq" id="WP_166055315.1">
    <property type="nucleotide sequence ID" value="NZ_JAAMPJ010000019.1"/>
</dbReference>
<feature type="domain" description="Effector-associated" evidence="1">
    <location>
        <begin position="14"/>
        <end position="83"/>
    </location>
</feature>
<dbReference type="InterPro" id="IPR045430">
    <property type="entry name" value="EAD1"/>
</dbReference>